<protein>
    <recommendedName>
        <fullName evidence="5">Alpha/beta hydrolase fold-3 domain-containing protein</fullName>
    </recommendedName>
</protein>
<dbReference type="InterPro" id="IPR013094">
    <property type="entry name" value="AB_hydrolase_3"/>
</dbReference>
<feature type="active site" evidence="3">
    <location>
        <position position="182"/>
    </location>
</feature>
<evidence type="ECO:0000313" key="6">
    <source>
        <dbReference type="EMBL" id="GAA2720490.1"/>
    </source>
</evidence>
<evidence type="ECO:0000256" key="1">
    <source>
        <dbReference type="ARBA" id="ARBA00010515"/>
    </source>
</evidence>
<gene>
    <name evidence="6" type="ORF">GCM10010439_08520</name>
</gene>
<organism evidence="6 7">
    <name type="scientific">Actinocorallia aurantiaca</name>
    <dbReference type="NCBI Taxonomy" id="46204"/>
    <lineage>
        <taxon>Bacteria</taxon>
        <taxon>Bacillati</taxon>
        <taxon>Actinomycetota</taxon>
        <taxon>Actinomycetes</taxon>
        <taxon>Streptosporangiales</taxon>
        <taxon>Thermomonosporaceae</taxon>
        <taxon>Actinocorallia</taxon>
    </lineage>
</organism>
<comment type="caution">
    <text evidence="6">The sequence shown here is derived from an EMBL/GenBank/DDBJ whole genome shotgun (WGS) entry which is preliminary data.</text>
</comment>
<feature type="region of interest" description="Disordered" evidence="4">
    <location>
        <begin position="1"/>
        <end position="25"/>
    </location>
</feature>
<evidence type="ECO:0000313" key="7">
    <source>
        <dbReference type="Proteomes" id="UP001501842"/>
    </source>
</evidence>
<comment type="similarity">
    <text evidence="1">Belongs to the 'GDXG' lipolytic enzyme family.</text>
</comment>
<proteinExistence type="inferred from homology"/>
<dbReference type="InterPro" id="IPR033140">
    <property type="entry name" value="Lipase_GDXG_put_SER_AS"/>
</dbReference>
<evidence type="ECO:0000259" key="5">
    <source>
        <dbReference type="Pfam" id="PF07859"/>
    </source>
</evidence>
<name>A0ABP6GBU9_9ACTN</name>
<dbReference type="PROSITE" id="PS01174">
    <property type="entry name" value="LIPASE_GDXG_SER"/>
    <property type="match status" value="1"/>
</dbReference>
<reference evidence="7" key="1">
    <citation type="journal article" date="2019" name="Int. J. Syst. Evol. Microbiol.">
        <title>The Global Catalogue of Microorganisms (GCM) 10K type strain sequencing project: providing services to taxonomists for standard genome sequencing and annotation.</title>
        <authorList>
            <consortium name="The Broad Institute Genomics Platform"/>
            <consortium name="The Broad Institute Genome Sequencing Center for Infectious Disease"/>
            <person name="Wu L."/>
            <person name="Ma J."/>
        </authorList>
    </citation>
    <scope>NUCLEOTIDE SEQUENCE [LARGE SCALE GENOMIC DNA]</scope>
    <source>
        <strain evidence="7">JCM 8201</strain>
    </source>
</reference>
<evidence type="ECO:0000256" key="3">
    <source>
        <dbReference type="PROSITE-ProRule" id="PRU10038"/>
    </source>
</evidence>
<evidence type="ECO:0000256" key="2">
    <source>
        <dbReference type="ARBA" id="ARBA00022801"/>
    </source>
</evidence>
<keyword evidence="2" id="KW-0378">Hydrolase</keyword>
<dbReference type="InterPro" id="IPR050300">
    <property type="entry name" value="GDXG_lipolytic_enzyme"/>
</dbReference>
<dbReference type="RefSeq" id="WP_344448801.1">
    <property type="nucleotide sequence ID" value="NZ_BAAATZ010000003.1"/>
</dbReference>
<feature type="domain" description="Alpha/beta hydrolase fold-3" evidence="5">
    <location>
        <begin position="110"/>
        <end position="307"/>
    </location>
</feature>
<dbReference type="Gene3D" id="3.40.50.1820">
    <property type="entry name" value="alpha/beta hydrolase"/>
    <property type="match status" value="1"/>
</dbReference>
<keyword evidence="7" id="KW-1185">Reference proteome</keyword>
<dbReference type="PANTHER" id="PTHR48081:SF30">
    <property type="entry name" value="ACETYL-HYDROLASE LIPR-RELATED"/>
    <property type="match status" value="1"/>
</dbReference>
<dbReference type="Pfam" id="PF07859">
    <property type="entry name" value="Abhydrolase_3"/>
    <property type="match status" value="1"/>
</dbReference>
<accession>A0ABP6GBU9</accession>
<dbReference type="PROSITE" id="PS01173">
    <property type="entry name" value="LIPASE_GDXG_HIS"/>
    <property type="match status" value="1"/>
</dbReference>
<sequence length="344" mass="37620">MLEDEVTSALPGMTPRVPRPTPVLERDPSVQSRIMGGALRFTLRPLMHRIPGRPLPIRAARAAIDRAAALLPTDRRVRVERVRDPQLRSGLVVKAEWVIPDGDHADDAAVLYLHGGGYVVCSPQTHRSLTTRIAVDNAMPVLVPHYRLAPEHPFPAALEDALESYRWLLARGFTRIVLAGDSAGGHLAASLAAEISRHELPSPVGMVLYSPWVDLSCELSLAEDALVRDPYISPRSALRVARLVTGQKMDPRLALLSLEWSELPPVLIQLGGAEVLRPEGEAFAELLMAAGAPVELQVWPGQMHVFQLLNKLLPDADEAMRETSAFIRAVVGDRQQPTNLTVVA</sequence>
<dbReference type="EMBL" id="BAAATZ010000003">
    <property type="protein sequence ID" value="GAA2720490.1"/>
    <property type="molecule type" value="Genomic_DNA"/>
</dbReference>
<dbReference type="Proteomes" id="UP001501842">
    <property type="component" value="Unassembled WGS sequence"/>
</dbReference>
<dbReference type="InterPro" id="IPR002168">
    <property type="entry name" value="Lipase_GDXG_HIS_AS"/>
</dbReference>
<dbReference type="PANTHER" id="PTHR48081">
    <property type="entry name" value="AB HYDROLASE SUPERFAMILY PROTEIN C4A8.06C"/>
    <property type="match status" value="1"/>
</dbReference>
<dbReference type="SUPFAM" id="SSF53474">
    <property type="entry name" value="alpha/beta-Hydrolases"/>
    <property type="match status" value="1"/>
</dbReference>
<evidence type="ECO:0000256" key="4">
    <source>
        <dbReference type="SAM" id="MobiDB-lite"/>
    </source>
</evidence>
<dbReference type="InterPro" id="IPR029058">
    <property type="entry name" value="AB_hydrolase_fold"/>
</dbReference>